<feature type="compositionally biased region" description="Polar residues" evidence="1">
    <location>
        <begin position="413"/>
        <end position="434"/>
    </location>
</feature>
<feature type="region of interest" description="Disordered" evidence="1">
    <location>
        <begin position="111"/>
        <end position="146"/>
    </location>
</feature>
<feature type="domain" description="Pleckstrin homology" evidence="2">
    <location>
        <begin position="634"/>
        <end position="753"/>
    </location>
</feature>
<organism evidence="3 4">
    <name type="scientific">Conidiobolus coronatus (strain ATCC 28846 / CBS 209.66 / NRRL 28638)</name>
    <name type="common">Delacroixia coronata</name>
    <dbReference type="NCBI Taxonomy" id="796925"/>
    <lineage>
        <taxon>Eukaryota</taxon>
        <taxon>Fungi</taxon>
        <taxon>Fungi incertae sedis</taxon>
        <taxon>Zoopagomycota</taxon>
        <taxon>Entomophthoromycotina</taxon>
        <taxon>Entomophthoromycetes</taxon>
        <taxon>Entomophthorales</taxon>
        <taxon>Ancylistaceae</taxon>
        <taxon>Conidiobolus</taxon>
    </lineage>
</organism>
<dbReference type="GO" id="GO:0005739">
    <property type="term" value="C:mitochondrion"/>
    <property type="evidence" value="ECO:0007669"/>
    <property type="project" value="TreeGrafter"/>
</dbReference>
<accession>A0A137PHG1</accession>
<name>A0A137PHG1_CONC2</name>
<feature type="compositionally biased region" description="Polar residues" evidence="1">
    <location>
        <begin position="763"/>
        <end position="784"/>
    </location>
</feature>
<gene>
    <name evidence="3" type="ORF">CONCODRAFT_149985</name>
</gene>
<dbReference type="PANTHER" id="PTHR28190:SF1">
    <property type="entry name" value="NUCLEAR MIGRATION PROTEIN NUM1"/>
    <property type="match status" value="1"/>
</dbReference>
<feature type="compositionally biased region" description="Basic and acidic residues" evidence="1">
    <location>
        <begin position="862"/>
        <end position="872"/>
    </location>
</feature>
<evidence type="ECO:0000313" key="3">
    <source>
        <dbReference type="EMBL" id="KXN74446.1"/>
    </source>
</evidence>
<feature type="compositionally biased region" description="Low complexity" evidence="1">
    <location>
        <begin position="598"/>
        <end position="610"/>
    </location>
</feature>
<dbReference type="AlphaFoldDB" id="A0A137PHG1"/>
<dbReference type="GO" id="GO:0000226">
    <property type="term" value="P:microtubule cytoskeleton organization"/>
    <property type="evidence" value="ECO:0007669"/>
    <property type="project" value="TreeGrafter"/>
</dbReference>
<keyword evidence="4" id="KW-1185">Reference proteome</keyword>
<evidence type="ECO:0000256" key="1">
    <source>
        <dbReference type="SAM" id="MobiDB-lite"/>
    </source>
</evidence>
<dbReference type="STRING" id="796925.A0A137PHG1"/>
<feature type="region of interest" description="Disordered" evidence="1">
    <location>
        <begin position="222"/>
        <end position="244"/>
    </location>
</feature>
<dbReference type="EMBL" id="KQ964423">
    <property type="protein sequence ID" value="KXN74446.1"/>
    <property type="molecule type" value="Genomic_DNA"/>
</dbReference>
<reference evidence="3 4" key="1">
    <citation type="journal article" date="2015" name="Genome Biol. Evol.">
        <title>Phylogenomic analyses indicate that early fungi evolved digesting cell walls of algal ancestors of land plants.</title>
        <authorList>
            <person name="Chang Y."/>
            <person name="Wang S."/>
            <person name="Sekimoto S."/>
            <person name="Aerts A.L."/>
            <person name="Choi C."/>
            <person name="Clum A."/>
            <person name="LaButti K.M."/>
            <person name="Lindquist E.A."/>
            <person name="Yee Ngan C."/>
            <person name="Ohm R.A."/>
            <person name="Salamov A.A."/>
            <person name="Grigoriev I.V."/>
            <person name="Spatafora J.W."/>
            <person name="Berbee M.L."/>
        </authorList>
    </citation>
    <scope>NUCLEOTIDE SEQUENCE [LARGE SCALE GENOMIC DNA]</scope>
    <source>
        <strain evidence="3 4">NRRL 28638</strain>
    </source>
</reference>
<feature type="compositionally biased region" description="Polar residues" evidence="1">
    <location>
        <begin position="111"/>
        <end position="144"/>
    </location>
</feature>
<feature type="region of interest" description="Disordered" evidence="1">
    <location>
        <begin position="802"/>
        <end position="872"/>
    </location>
</feature>
<dbReference type="Pfam" id="PF12814">
    <property type="entry name" value="Mcp5_PH"/>
    <property type="match status" value="1"/>
</dbReference>
<evidence type="ECO:0000259" key="2">
    <source>
        <dbReference type="Pfam" id="PF12814"/>
    </source>
</evidence>
<dbReference type="OrthoDB" id="2149224at2759"/>
<feature type="region of interest" description="Disordered" evidence="1">
    <location>
        <begin position="526"/>
        <end position="552"/>
    </location>
</feature>
<feature type="region of interest" description="Disordered" evidence="1">
    <location>
        <begin position="409"/>
        <end position="509"/>
    </location>
</feature>
<proteinExistence type="predicted"/>
<dbReference type="InterPro" id="IPR053005">
    <property type="entry name" value="Nuclear_Pos-Cytoskel_Interact"/>
</dbReference>
<feature type="compositionally biased region" description="Polar residues" evidence="1">
    <location>
        <begin position="449"/>
        <end position="494"/>
    </location>
</feature>
<dbReference type="GO" id="GO:0005543">
    <property type="term" value="F:phospholipid binding"/>
    <property type="evidence" value="ECO:0007669"/>
    <property type="project" value="InterPro"/>
</dbReference>
<dbReference type="GO" id="GO:0005938">
    <property type="term" value="C:cell cortex"/>
    <property type="evidence" value="ECO:0007669"/>
    <property type="project" value="InterPro"/>
</dbReference>
<feature type="region of interest" description="Disordered" evidence="1">
    <location>
        <begin position="278"/>
        <end position="307"/>
    </location>
</feature>
<dbReference type="InterPro" id="IPR024774">
    <property type="entry name" value="PH_dom-Mcp5-type"/>
</dbReference>
<dbReference type="Proteomes" id="UP000070444">
    <property type="component" value="Unassembled WGS sequence"/>
</dbReference>
<feature type="region of interest" description="Disordered" evidence="1">
    <location>
        <begin position="593"/>
        <end position="612"/>
    </location>
</feature>
<dbReference type="PANTHER" id="PTHR28190">
    <property type="entry name" value="NUCLEAR MIGRATION PROTEIN NUM1"/>
    <property type="match status" value="1"/>
</dbReference>
<dbReference type="GO" id="GO:0015631">
    <property type="term" value="F:tubulin binding"/>
    <property type="evidence" value="ECO:0007669"/>
    <property type="project" value="TreeGrafter"/>
</dbReference>
<protein>
    <recommendedName>
        <fullName evidence="2">Pleckstrin homology domain-containing protein</fullName>
    </recommendedName>
</protein>
<evidence type="ECO:0000313" key="4">
    <source>
        <dbReference type="Proteomes" id="UP000070444"/>
    </source>
</evidence>
<sequence>MGGTLLSDYLASKDTAQPSEKLSDLVDTSLNKVLPKFNIQPSTLEKASLNSVPSQEHLSVEPFQNIYRSESDYSTDFEGPGYYKVDSRLAADIETLTFQIISKLSPLLNKTEQSTVPEPTKFSPGNEQQTSNSISEHTDSQITKNHLARSEASEVTSNLQYNISQLSQENVETIKYIIQTSPAQERTKIIDIIKLIQPAHINNETIANLFDLTTSEIDIASKPSSNIDNGEPAESIQPSASSEIKKEPTLANDYITPEAPASNLSSSAKEISLQQEHVEYRTSDPTDSTTQAKPEPYEKSPESDVPIIEQGPTSLLAESNLTLDLTSSPNYIPTPMSTEDIVSSIQNDSEFQKNFVSSISKLIATASSKVESNAELDLTTEDEKSIQTVGLICEIFHSTSAQKVLNNYGIRKNPNSRSQDSVNQVLEPSTTSPLSDKLPNILQQIGEPSETSQNITSPGARSSLSQSYQNKQIDEPSSLSLNNTSPTAETSSSQHNHETEFDSDLSHTSPEHVVHNVSSALGLMQSRPLSQSTPPHPSQPLPPTPHLNPIEENNDINESIETAQTRSSDGTSPQLYGKLLELSSSKYVPLADQNSTRNLTPTSPLLSNLTQNRNSATIPSSISGDLDEAVILYSLTQTMVGEMMHKFVKYESTRGHTTKCHQRFVWVHPYTKTINWSPYAPGPGQQTDMLGQTMHRSVYFKSIKVVKDPPEAIPPGACRYSIIIDTGKSKYKFKTSSKTRHDIWFTSLNFIQKHIPSRLDVTPASSNFQGNQQVPPLLRSNTSERPISPLAKRLSQVSAIEGVTDSNYDRPQSSLSARSNISRPQSPARSLVSRGTHTLSKMLSKTSLNSLHFGSQSSEGSRQSRRDHISQA</sequence>
<dbReference type="GO" id="GO:0032065">
    <property type="term" value="P:maintenance of protein location in cell cortex"/>
    <property type="evidence" value="ECO:0007669"/>
    <property type="project" value="InterPro"/>
</dbReference>
<feature type="region of interest" description="Disordered" evidence="1">
    <location>
        <begin position="762"/>
        <end position="784"/>
    </location>
</feature>
<feature type="compositionally biased region" description="Polar residues" evidence="1">
    <location>
        <begin position="804"/>
        <end position="853"/>
    </location>
</feature>
<feature type="compositionally biased region" description="Pro residues" evidence="1">
    <location>
        <begin position="534"/>
        <end position="546"/>
    </location>
</feature>